<dbReference type="GO" id="GO:0005576">
    <property type="term" value="C:extracellular region"/>
    <property type="evidence" value="ECO:0007669"/>
    <property type="project" value="UniProtKB-ARBA"/>
</dbReference>
<feature type="coiled-coil region" evidence="20">
    <location>
        <begin position="447"/>
        <end position="544"/>
    </location>
</feature>
<dbReference type="Proteomes" id="UP000562322">
    <property type="component" value="Unassembled WGS sequence"/>
</dbReference>
<dbReference type="PROSITE" id="PS50025">
    <property type="entry name" value="LAM_G_DOMAIN"/>
    <property type="match status" value="5"/>
</dbReference>
<comment type="subunit">
    <text evidence="14">Laminin is a complex glycoprotein, consisting of three different polypeptide chains (alpha, beta, gamma), which are bound to each other by disulfide bonds into a cross-shaped molecule comprising one long and three short arms with globules at each end. Alpha-4 is a subunit of laminin-8 (laminin-411), laminin-9 (laminin-421) and laminin-14 (laminin-423).</text>
</comment>
<dbReference type="OrthoDB" id="5836593at2759"/>
<evidence type="ECO:0000256" key="5">
    <source>
        <dbReference type="ARBA" id="ARBA00022729"/>
    </source>
</evidence>
<dbReference type="SMART" id="SM00181">
    <property type="entry name" value="EGF"/>
    <property type="match status" value="3"/>
</dbReference>
<feature type="disulfide bond" evidence="19">
    <location>
        <begin position="159"/>
        <end position="168"/>
    </location>
</feature>
<keyword evidence="26" id="KW-1185">Reference proteome</keyword>
<feature type="disulfide bond" evidence="19">
    <location>
        <begin position="103"/>
        <end position="112"/>
    </location>
</feature>
<dbReference type="FunFam" id="2.10.25.10:FF:000491">
    <property type="entry name" value="Laminin subunit alpha 4"/>
    <property type="match status" value="1"/>
</dbReference>
<dbReference type="FunFam" id="2.60.120.200:FF:000087">
    <property type="entry name" value="Laminin subunit alpha 4"/>
    <property type="match status" value="1"/>
</dbReference>
<dbReference type="GO" id="GO:0007155">
    <property type="term" value="P:cell adhesion"/>
    <property type="evidence" value="ECO:0007669"/>
    <property type="project" value="UniProtKB-KW"/>
</dbReference>
<keyword evidence="9" id="KW-0654">Proteoglycan</keyword>
<dbReference type="Pfam" id="PF02210">
    <property type="entry name" value="Laminin_G_2"/>
    <property type="match status" value="5"/>
</dbReference>
<dbReference type="Pfam" id="PF06008">
    <property type="entry name" value="Laminin_I"/>
    <property type="match status" value="1"/>
</dbReference>
<dbReference type="InterPro" id="IPR002049">
    <property type="entry name" value="LE_dom"/>
</dbReference>
<dbReference type="FunFam" id="2.60.120.200:FF:000058">
    <property type="entry name" value="Laminin subunit alpha 4"/>
    <property type="match status" value="1"/>
</dbReference>
<evidence type="ECO:0000256" key="6">
    <source>
        <dbReference type="ARBA" id="ARBA00022737"/>
    </source>
</evidence>
<dbReference type="InterPro" id="IPR000742">
    <property type="entry name" value="EGF"/>
</dbReference>
<dbReference type="InterPro" id="IPR001791">
    <property type="entry name" value="Laminin_G"/>
</dbReference>
<dbReference type="GO" id="GO:0030334">
    <property type="term" value="P:regulation of cell migration"/>
    <property type="evidence" value="ECO:0007669"/>
    <property type="project" value="InterPro"/>
</dbReference>
<dbReference type="SMART" id="SM00180">
    <property type="entry name" value="EGF_Lam"/>
    <property type="match status" value="3"/>
</dbReference>
<feature type="disulfide bond" evidence="19">
    <location>
        <begin position="226"/>
        <end position="240"/>
    </location>
</feature>
<dbReference type="FunFam" id="2.10.25.10:FF:000569">
    <property type="entry name" value="Laminin subunit alpha 4"/>
    <property type="match status" value="1"/>
</dbReference>
<evidence type="ECO:0000256" key="15">
    <source>
        <dbReference type="ARBA" id="ARBA00072601"/>
    </source>
</evidence>
<dbReference type="InterPro" id="IPR009254">
    <property type="entry name" value="Laminin_aI"/>
</dbReference>
<dbReference type="EMBL" id="VXAV01011715">
    <property type="protein sequence ID" value="NXL95567.1"/>
    <property type="molecule type" value="Genomic_DNA"/>
</dbReference>
<dbReference type="InterPro" id="IPR010307">
    <property type="entry name" value="Laminin_dom_II"/>
</dbReference>
<evidence type="ECO:0000313" key="26">
    <source>
        <dbReference type="Proteomes" id="UP000562322"/>
    </source>
</evidence>
<keyword evidence="12" id="KW-0325">Glycoprotein</keyword>
<feature type="domain" description="Laminin G" evidence="23">
    <location>
        <begin position="1238"/>
        <end position="1406"/>
    </location>
</feature>
<evidence type="ECO:0000313" key="25">
    <source>
        <dbReference type="EMBL" id="NXL95567.1"/>
    </source>
</evidence>
<feature type="signal peptide" evidence="22">
    <location>
        <begin position="1"/>
        <end position="25"/>
    </location>
</feature>
<evidence type="ECO:0000256" key="1">
    <source>
        <dbReference type="ARBA" id="ARBA00002418"/>
    </source>
</evidence>
<dbReference type="FunFam" id="2.60.120.200:FF:000053">
    <property type="entry name" value="Laminin subunit alpha 4"/>
    <property type="match status" value="1"/>
</dbReference>
<dbReference type="GO" id="GO:0045995">
    <property type="term" value="P:regulation of embryonic development"/>
    <property type="evidence" value="ECO:0007669"/>
    <property type="project" value="InterPro"/>
</dbReference>
<feature type="domain" description="Laminin G" evidence="23">
    <location>
        <begin position="1052"/>
        <end position="1231"/>
    </location>
</feature>
<keyword evidence="3" id="KW-0964">Secreted</keyword>
<name>A0A7L0WX98_ALELA</name>
<feature type="domain" description="Laminin G" evidence="23">
    <location>
        <begin position="1653"/>
        <end position="1826"/>
    </location>
</feature>
<dbReference type="FunFam" id="2.10.25.10:FF:000051">
    <property type="entry name" value="Laminin subunit alpha 4"/>
    <property type="match status" value="1"/>
</dbReference>
<dbReference type="InterPro" id="IPR050372">
    <property type="entry name" value="Neurexin-related_CASP"/>
</dbReference>
<dbReference type="Gene3D" id="2.60.120.200">
    <property type="match status" value="5"/>
</dbReference>
<keyword evidence="10 20" id="KW-0175">Coiled coil</keyword>
<proteinExistence type="predicted"/>
<evidence type="ECO:0000256" key="13">
    <source>
        <dbReference type="ARBA" id="ARBA00023292"/>
    </source>
</evidence>
<evidence type="ECO:0000256" key="7">
    <source>
        <dbReference type="ARBA" id="ARBA00022869"/>
    </source>
</evidence>
<dbReference type="Pfam" id="PF06009">
    <property type="entry name" value="Laminin_II"/>
    <property type="match status" value="1"/>
</dbReference>
<dbReference type="Gene3D" id="2.10.25.10">
    <property type="entry name" value="Laminin"/>
    <property type="match status" value="3"/>
</dbReference>
<evidence type="ECO:0000256" key="20">
    <source>
        <dbReference type="SAM" id="Coils"/>
    </source>
</evidence>
<organism evidence="25 26">
    <name type="scientific">Alectura lathami</name>
    <name type="common">Australian brush turkey</name>
    <dbReference type="NCBI Taxonomy" id="81907"/>
    <lineage>
        <taxon>Eukaryota</taxon>
        <taxon>Metazoa</taxon>
        <taxon>Chordata</taxon>
        <taxon>Craniata</taxon>
        <taxon>Vertebrata</taxon>
        <taxon>Euteleostomi</taxon>
        <taxon>Archelosauria</taxon>
        <taxon>Archosauria</taxon>
        <taxon>Dinosauria</taxon>
        <taxon>Saurischia</taxon>
        <taxon>Theropoda</taxon>
        <taxon>Coelurosauria</taxon>
        <taxon>Aves</taxon>
        <taxon>Neognathae</taxon>
        <taxon>Galloanserae</taxon>
        <taxon>Galliformes</taxon>
        <taxon>Megapodiidae</taxon>
        <taxon>Alectura</taxon>
    </lineage>
</organism>
<evidence type="ECO:0000256" key="22">
    <source>
        <dbReference type="SAM" id="SignalP"/>
    </source>
</evidence>
<dbReference type="InterPro" id="IPR013320">
    <property type="entry name" value="ConA-like_dom_sf"/>
</dbReference>
<dbReference type="InterPro" id="IPR056863">
    <property type="entry name" value="LMN_ATRN_NET-like_EGF"/>
</dbReference>
<comment type="function">
    <text evidence="1">Binding to cells via a high affinity receptor, laminin is thought to mediate the attachment, migration and organization of cells into tissues during embryonic development by interacting with other extracellular matrix components.</text>
</comment>
<evidence type="ECO:0000256" key="14">
    <source>
        <dbReference type="ARBA" id="ARBA00062601"/>
    </source>
</evidence>
<dbReference type="FunFam" id="2.60.120.200:FF:000066">
    <property type="entry name" value="Laminin subunit alpha 4"/>
    <property type="match status" value="1"/>
</dbReference>
<feature type="non-terminal residue" evidence="25">
    <location>
        <position position="1"/>
    </location>
</feature>
<dbReference type="GO" id="GO:0030155">
    <property type="term" value="P:regulation of cell adhesion"/>
    <property type="evidence" value="ECO:0007669"/>
    <property type="project" value="InterPro"/>
</dbReference>
<dbReference type="PANTHER" id="PTHR15036">
    <property type="entry name" value="PIKACHURIN-LIKE PROTEIN"/>
    <property type="match status" value="1"/>
</dbReference>
<evidence type="ECO:0000256" key="8">
    <source>
        <dbReference type="ARBA" id="ARBA00022889"/>
    </source>
</evidence>
<evidence type="ECO:0000256" key="4">
    <source>
        <dbReference type="ARBA" id="ARBA00022530"/>
    </source>
</evidence>
<feature type="chain" id="PRO_5029735195" description="Laminin subunit alpha-4" evidence="22">
    <location>
        <begin position="26"/>
        <end position="1829"/>
    </location>
</feature>
<reference evidence="25 26" key="1">
    <citation type="submission" date="2019-09" db="EMBL/GenBank/DDBJ databases">
        <title>Bird 10,000 Genomes (B10K) Project - Family phase.</title>
        <authorList>
            <person name="Zhang G."/>
        </authorList>
    </citation>
    <scope>NUCLEOTIDE SEQUENCE [LARGE SCALE GENOMIC DNA]</scope>
    <source>
        <strain evidence="25">B10K-DU-001-39</strain>
        <tissue evidence="25">Muscle</tissue>
    </source>
</reference>
<comment type="subcellular location">
    <subcellularLocation>
        <location evidence="2">Secreted</location>
        <location evidence="2">Extracellular space</location>
        <location evidence="2">Extracellular matrix</location>
        <location evidence="2">Basement membrane</location>
    </subcellularLocation>
</comment>
<feature type="domain" description="Laminin EGF-like" evidence="24">
    <location>
        <begin position="84"/>
        <end position="133"/>
    </location>
</feature>
<dbReference type="GO" id="GO:0016020">
    <property type="term" value="C:membrane"/>
    <property type="evidence" value="ECO:0007669"/>
    <property type="project" value="UniProtKB-SubCell"/>
</dbReference>
<feature type="domain" description="Laminin EGF-like" evidence="24">
    <location>
        <begin position="134"/>
        <end position="188"/>
    </location>
</feature>
<evidence type="ECO:0000256" key="19">
    <source>
        <dbReference type="PROSITE-ProRule" id="PRU00460"/>
    </source>
</evidence>
<dbReference type="PROSITE" id="PS50027">
    <property type="entry name" value="EGF_LAM_2"/>
    <property type="match status" value="3"/>
</dbReference>
<comment type="caution">
    <text evidence="19">Lacks conserved residue(s) required for the propagation of feature annotation.</text>
</comment>
<evidence type="ECO:0000256" key="9">
    <source>
        <dbReference type="ARBA" id="ARBA00022974"/>
    </source>
</evidence>
<dbReference type="CDD" id="cd00110">
    <property type="entry name" value="LamG"/>
    <property type="match status" value="5"/>
</dbReference>
<keyword evidence="7" id="KW-0084">Basement membrane</keyword>
<feature type="compositionally biased region" description="Basic residues" evidence="21">
    <location>
        <begin position="1417"/>
        <end position="1433"/>
    </location>
</feature>
<evidence type="ECO:0000256" key="11">
    <source>
        <dbReference type="ARBA" id="ARBA00023157"/>
    </source>
</evidence>
<feature type="region of interest" description="Disordered" evidence="21">
    <location>
        <begin position="1330"/>
        <end position="1354"/>
    </location>
</feature>
<evidence type="ECO:0000256" key="18">
    <source>
        <dbReference type="ARBA" id="ARBA00082518"/>
    </source>
</evidence>
<dbReference type="GO" id="GO:0005604">
    <property type="term" value="C:basement membrane"/>
    <property type="evidence" value="ECO:0007669"/>
    <property type="project" value="UniProtKB-SubCell"/>
</dbReference>
<keyword evidence="11 19" id="KW-1015">Disulfide bond</keyword>
<feature type="domain" description="Laminin G" evidence="23">
    <location>
        <begin position="1475"/>
        <end position="1646"/>
    </location>
</feature>
<feature type="domain" description="Laminin EGF-like" evidence="24">
    <location>
        <begin position="189"/>
        <end position="242"/>
    </location>
</feature>
<evidence type="ECO:0000259" key="24">
    <source>
        <dbReference type="PROSITE" id="PS50027"/>
    </source>
</evidence>
<dbReference type="Pfam" id="PF00053">
    <property type="entry name" value="EGF_laminin"/>
    <property type="match status" value="2"/>
</dbReference>
<sequence length="1829" mass="202468">MALISAWPLVFPILFFLRCFSSSTASGAGGVFLFDIEGSSAVSTQEATVIRGQQQAVATGSWVPFAEGCQEGFYRTSSGKCSPCSCNGNANRCLDGSGICVDCQRNTTGEHCEQCPNGFVGDVVGGAPTFCQPCPCPLPVAANFAVSCYRKNGNVRCVCKENYAGPNCERCAPGYYGNPLLIGSTCKKCDCSGNSDPNLIFEDCDEVTGQCRNCLRNTTGFKCERCAPGYYGDARIAKNCTACNCGGRMCDSQTGECLADSPGFSTGTDCPTISCDKCIWDLTDDIRLAVLAIDESKSTLLSISTGVAAQKRLNDLNLTATHLQVQTLVMFHFFNPFTSNSSVNTTLYDKWSCTCSSGESKMCGNQASSKGLLIQKETMETNNRATQLVQQLSNMRDNIQEISGKMKYYAIQQELSPAEIAQKLSVAEGMLKEIKRRKPFTDQRQLANKEENAAEDLLQRVEEFHERYNDTRSLVSDVLEQLSEHEMKLSDLEEALDQALDYVTRTEDKNKENIANLQEHEKQHEKLEEQVDEVNGILESATTVLAGPQKINSELSEVIKNASGFYAEIDGAKKELQEKIANLSLFDDDLVEKAMHHAHNLRRLADELDRNLHGVDTNGLVQRAINASNAYENIARYIEEANEAALLALNTTNRVNDAAVGIGTQIIYHRGKSEELLRQAMELQQTADYSNDLVIADTSRQVNGTAARMKALRSQLMRAITKMQSAELVEARQRLEQAKQKTAEAVSTTATVTQATTPMDENVRLWSQNLQDFQHNSAAYDSAVHSAGDAVKKLTEVFPQLLDKLRRVEEKAPANNISSSIQRIRDLIAQTRSVASKVQVSMMFGGQSAVEVNPKINVEELKSFTSMSLYIKLQKDNPQLAASPDRFILYLGNKNVRHYMGLAIKNDNLVYIYNLGGQDVEIPLDSKPVSTWPSYFSIIKIERIGRHGKMFLTVPSLSSTSEEKFIKTGETLGPGSLLNLEPENTVFYVGGVPPEFKLPPSLDLPGFIGCLELATLNDDVISLYNFKHVYNIDTTTSPPCARNKLAFTQSRAVSYFFDGSGYAVARNIERRGRFSQVTRFDIEVRTPTDNGLILLMVNGSMFFSLEMHNGFLYLRYDFGFSTGPMLLEDSMKKAQINDAKFHEISIIYHNSKKMILVVDRRHIKSVDNERTAMPFTDIYIGGAPAEILQSSISSHLAGIIGFKGCMKGFQFQKKDFNLLEEPGTLGISYGCPEDSLMSRKAYFNGESFIASSQKVSLLSEFEGGFNFRTLQPNGLLFYYSEGSDVLSVSMDRGAVVLNASGIKIQSPDRNYNDGKTHFIITSVTPERYELSVDDKKQSKKNPAKDRTGKSPDSVKKFYFGGSPLKTQQANFTGCISNAYFTRLDREVEVEDFQRYSEKVQTSFYGCPVESPPVALLHKKGKNSSKAKGNRNKKVGRDKDKISQPSNGLKKLYQEVNMQKDPQCHLPMNPKATEHAYQFGGTANSRQEFDHIPKDFSERAQFSISLKTHSSHGMIFYVSDQTETNFMALFVAHGRLIFMFNAGHQKLRIKSQEKYNDGLWHNVIFIRGKNIGRLIIDGLRVLEEPFSGNANTWQVTEPLYIGGVAPGKAVKNIQINSVYSFNGCLSNLQLNGRSLTSASQTFSVTPCFEGPSEAGTYFSSEGGYVVLDESFSLGLKFEVVFEIRPRSSSGILLHGHSVNGEYLNMHMRNGQVTVKLNNGIRDFSTSVTLKQSLCDGRWHRIAVIRDANVVQLDVDSEVNHVVGPLNPKATDHREPVFIGGVPESLLTSSLTTRNSFIGCIRNFMIDEKPVSFSKAALVSGAVSINTCPAA</sequence>
<dbReference type="CDD" id="cd00055">
    <property type="entry name" value="EGF_Lam"/>
    <property type="match status" value="3"/>
</dbReference>
<evidence type="ECO:0000256" key="10">
    <source>
        <dbReference type="ARBA" id="ARBA00023054"/>
    </source>
</evidence>
<evidence type="ECO:0000256" key="17">
    <source>
        <dbReference type="ARBA" id="ARBA00080104"/>
    </source>
</evidence>
<keyword evidence="8" id="KW-0130">Cell adhesion</keyword>
<protein>
    <recommendedName>
        <fullName evidence="15">Laminin subunit alpha-4</fullName>
    </recommendedName>
    <alternativeName>
        <fullName evidence="18">Laminin-14 subunit alpha</fullName>
    </alternativeName>
    <alternativeName>
        <fullName evidence="17">Laminin-8 subunit alpha</fullName>
    </alternativeName>
    <alternativeName>
        <fullName evidence="16">Laminin-9 subunit alpha</fullName>
    </alternativeName>
</protein>
<evidence type="ECO:0000259" key="23">
    <source>
        <dbReference type="PROSITE" id="PS50025"/>
    </source>
</evidence>
<dbReference type="Pfam" id="PF24973">
    <property type="entry name" value="EGF_LMN_ATRN"/>
    <property type="match status" value="1"/>
</dbReference>
<dbReference type="SUPFAM" id="SSF57196">
    <property type="entry name" value="EGF/Laminin"/>
    <property type="match status" value="3"/>
</dbReference>
<keyword evidence="6" id="KW-0677">Repeat</keyword>
<keyword evidence="4" id="KW-0272">Extracellular matrix</keyword>
<evidence type="ECO:0000256" key="2">
    <source>
        <dbReference type="ARBA" id="ARBA00004302"/>
    </source>
</evidence>
<dbReference type="GO" id="GO:0005102">
    <property type="term" value="F:signaling receptor binding"/>
    <property type="evidence" value="ECO:0007669"/>
    <property type="project" value="InterPro"/>
</dbReference>
<dbReference type="SMART" id="SM00282">
    <property type="entry name" value="LamG"/>
    <property type="match status" value="5"/>
</dbReference>
<dbReference type="PANTHER" id="PTHR15036:SF47">
    <property type="entry name" value="LAMININ SUBUNIT ALPHA-4"/>
    <property type="match status" value="1"/>
</dbReference>
<evidence type="ECO:0000256" key="21">
    <source>
        <dbReference type="SAM" id="MobiDB-lite"/>
    </source>
</evidence>
<evidence type="ECO:0000256" key="3">
    <source>
        <dbReference type="ARBA" id="ARBA00022525"/>
    </source>
</evidence>
<feature type="coiled-coil region" evidence="20">
    <location>
        <begin position="721"/>
        <end position="748"/>
    </location>
</feature>
<accession>A0A7L0WX98</accession>
<feature type="domain" description="Laminin G" evidence="23">
    <location>
        <begin position="839"/>
        <end position="1040"/>
    </location>
</feature>
<feature type="non-terminal residue" evidence="25">
    <location>
        <position position="1829"/>
    </location>
</feature>
<feature type="region of interest" description="Disordered" evidence="21">
    <location>
        <begin position="1417"/>
        <end position="1446"/>
    </location>
</feature>
<evidence type="ECO:0000256" key="12">
    <source>
        <dbReference type="ARBA" id="ARBA00023180"/>
    </source>
</evidence>
<evidence type="ECO:0000256" key="16">
    <source>
        <dbReference type="ARBA" id="ARBA00077984"/>
    </source>
</evidence>
<gene>
    <name evidence="25" type="primary">Lama4</name>
    <name evidence="25" type="ORF">ALELAT_R14165</name>
</gene>
<dbReference type="SUPFAM" id="SSF49899">
    <property type="entry name" value="Concanavalin A-like lectins/glucanases"/>
    <property type="match status" value="5"/>
</dbReference>
<dbReference type="FunFam" id="2.60.120.200:FF:000064">
    <property type="entry name" value="Laminin subunit alpha 4"/>
    <property type="match status" value="1"/>
</dbReference>
<keyword evidence="5 22" id="KW-0732">Signal</keyword>
<keyword evidence="13 19" id="KW-0424">Laminin EGF-like domain</keyword>
<feature type="disulfide bond" evidence="19">
    <location>
        <begin position="214"/>
        <end position="223"/>
    </location>
</feature>
<dbReference type="PROSITE" id="PS01248">
    <property type="entry name" value="EGF_LAM_1"/>
    <property type="match status" value="1"/>
</dbReference>
<comment type="caution">
    <text evidence="25">The sequence shown here is derived from an EMBL/GenBank/DDBJ whole genome shotgun (WGS) entry which is preliminary data.</text>
</comment>